<dbReference type="CDD" id="cd05829">
    <property type="entry name" value="Sortase_F"/>
    <property type="match status" value="1"/>
</dbReference>
<dbReference type="RefSeq" id="WP_344980478.1">
    <property type="nucleotide sequence ID" value="NZ_BAAAVI010000077.1"/>
</dbReference>
<dbReference type="Gene3D" id="2.40.260.10">
    <property type="entry name" value="Sortase"/>
    <property type="match status" value="1"/>
</dbReference>
<dbReference type="InterPro" id="IPR023365">
    <property type="entry name" value="Sortase_dom-sf"/>
</dbReference>
<comment type="caution">
    <text evidence="3">The sequence shown here is derived from an EMBL/GenBank/DDBJ whole genome shotgun (WGS) entry which is preliminary data.</text>
</comment>
<organism evidence="3 4">
    <name type="scientific">Streptosporangium fragile</name>
    <dbReference type="NCBI Taxonomy" id="46186"/>
    <lineage>
        <taxon>Bacteria</taxon>
        <taxon>Bacillati</taxon>
        <taxon>Actinomycetota</taxon>
        <taxon>Actinomycetes</taxon>
        <taxon>Streptosporangiales</taxon>
        <taxon>Streptosporangiaceae</taxon>
        <taxon>Streptosporangium</taxon>
    </lineage>
</organism>
<sequence length="238" mass="25168">MADLRAATALGLGVVLLLSGCVRAVGREADPRLVRALPVVAPVPPRLAGAVGPGRVARGAPAAGTGEDGWPRPLEQSPGRSEPVTVVVPRAGVNAPVVQVDSELDGSVEVPSLYRANLAGWDRLGPTPGENGSAVILGHLDTKTGPAVFARLSQVRRGDAVVVLRDDGTAVVFRVSAVERVRKAAFPVKKVYQVLPYPAIRLVTCGGRYDFDRHSYEDNLIVYGDFAALYRTSDFLRG</sequence>
<dbReference type="InterPro" id="IPR005754">
    <property type="entry name" value="Sortase"/>
</dbReference>
<keyword evidence="4" id="KW-1185">Reference proteome</keyword>
<feature type="compositionally biased region" description="Low complexity" evidence="2">
    <location>
        <begin position="50"/>
        <end position="64"/>
    </location>
</feature>
<reference evidence="3 4" key="1">
    <citation type="journal article" date="2019" name="Int. J. Syst. Evol. Microbiol.">
        <title>The Global Catalogue of Microorganisms (GCM) 10K type strain sequencing project: providing services to taxonomists for standard genome sequencing and annotation.</title>
        <authorList>
            <consortium name="The Broad Institute Genomics Platform"/>
            <consortium name="The Broad Institute Genome Sequencing Center for Infectious Disease"/>
            <person name="Wu L."/>
            <person name="Ma J."/>
        </authorList>
    </citation>
    <scope>NUCLEOTIDE SEQUENCE [LARGE SCALE GENOMIC DNA]</scope>
    <source>
        <strain evidence="3 4">JCM 6242</strain>
    </source>
</reference>
<dbReference type="SUPFAM" id="SSF63817">
    <property type="entry name" value="Sortase"/>
    <property type="match status" value="1"/>
</dbReference>
<dbReference type="EMBL" id="BAAAVI010000077">
    <property type="protein sequence ID" value="GAA2903811.1"/>
    <property type="molecule type" value="Genomic_DNA"/>
</dbReference>
<evidence type="ECO:0000256" key="1">
    <source>
        <dbReference type="ARBA" id="ARBA00022801"/>
    </source>
</evidence>
<evidence type="ECO:0000313" key="3">
    <source>
        <dbReference type="EMBL" id="GAA2903811.1"/>
    </source>
</evidence>
<dbReference type="Pfam" id="PF04203">
    <property type="entry name" value="Sortase"/>
    <property type="match status" value="1"/>
</dbReference>
<keyword evidence="1" id="KW-0378">Hydrolase</keyword>
<evidence type="ECO:0000313" key="4">
    <source>
        <dbReference type="Proteomes" id="UP001500831"/>
    </source>
</evidence>
<dbReference type="PROSITE" id="PS51257">
    <property type="entry name" value="PROKAR_LIPOPROTEIN"/>
    <property type="match status" value="1"/>
</dbReference>
<gene>
    <name evidence="3" type="ORF">GCM10010517_69840</name>
</gene>
<dbReference type="NCBIfam" id="NF033748">
    <property type="entry name" value="class_F_sortase"/>
    <property type="match status" value="1"/>
</dbReference>
<name>A0ABN3W801_9ACTN</name>
<proteinExistence type="predicted"/>
<feature type="region of interest" description="Disordered" evidence="2">
    <location>
        <begin position="50"/>
        <end position="81"/>
    </location>
</feature>
<dbReference type="InterPro" id="IPR042001">
    <property type="entry name" value="Sortase_F"/>
</dbReference>
<accession>A0ABN3W801</accession>
<dbReference type="Proteomes" id="UP001500831">
    <property type="component" value="Unassembled WGS sequence"/>
</dbReference>
<evidence type="ECO:0000256" key="2">
    <source>
        <dbReference type="SAM" id="MobiDB-lite"/>
    </source>
</evidence>
<evidence type="ECO:0008006" key="5">
    <source>
        <dbReference type="Google" id="ProtNLM"/>
    </source>
</evidence>
<protein>
    <recommendedName>
        <fullName evidence="5">Class F sortase</fullName>
    </recommendedName>
</protein>